<evidence type="ECO:0000256" key="3">
    <source>
        <dbReference type="SAM" id="MobiDB-lite"/>
    </source>
</evidence>
<dbReference type="EMBL" id="JBEPLS010000024">
    <property type="protein sequence ID" value="MET3605814.1"/>
    <property type="molecule type" value="Genomic_DNA"/>
</dbReference>
<keyword evidence="5" id="KW-0614">Plasmid</keyword>
<dbReference type="AlphaFoldDB" id="A0A5C1PV85"/>
<accession>A0A5C1PV85</accession>
<protein>
    <submittedName>
        <fullName evidence="4">Cellulose biosynthesis protein BcsQ</fullName>
    </submittedName>
    <submittedName>
        <fullName evidence="5">ParA family protein</fullName>
    </submittedName>
</protein>
<gene>
    <name evidence="4" type="ORF">ABIC99_003648</name>
    <name evidence="5" type="ORF">EWH46_00075</name>
</gene>
<proteinExistence type="predicted"/>
<evidence type="ECO:0000256" key="2">
    <source>
        <dbReference type="ARBA" id="ARBA00022840"/>
    </source>
</evidence>
<dbReference type="GO" id="GO:0016887">
    <property type="term" value="F:ATP hydrolysis activity"/>
    <property type="evidence" value="ECO:0007669"/>
    <property type="project" value="TreeGrafter"/>
</dbReference>
<dbReference type="InterPro" id="IPR050625">
    <property type="entry name" value="ParA/MinD_ATPase"/>
</dbReference>
<geneLocation type="plasmid" evidence="5">
    <name>pSna507_unt13</name>
</geneLocation>
<reference evidence="4 7" key="2">
    <citation type="submission" date="2024-06" db="EMBL/GenBank/DDBJ databases">
        <title>Genomic Encyclopedia of Type Strains, Phase IV (KMG-IV): sequencing the most valuable type-strain genomes for metagenomic binning, comparative biology and taxonomic classification.</title>
        <authorList>
            <person name="Goeker M."/>
        </authorList>
    </citation>
    <scope>NUCLEOTIDE SEQUENCE [LARGE SCALE GENOMIC DNA]</scope>
    <source>
        <strain evidence="4 7">D-501</strain>
    </source>
</reference>
<reference evidence="5 6" key="1">
    <citation type="submission" date="2019-02" db="EMBL/GenBank/DDBJ databases">
        <title>Complete Genome Sequence and Methylome Analysis of Sphaerotilus natans subsp. sulfidivorans D-507.</title>
        <authorList>
            <person name="Fomenkov A."/>
            <person name="Gridneva E."/>
            <person name="Smolyakov D."/>
            <person name="Dubinina G."/>
            <person name="Vincze T."/>
            <person name="Grabovich M."/>
            <person name="Roberts R.J."/>
        </authorList>
    </citation>
    <scope>NUCLEOTIDE SEQUENCE [LARGE SCALE GENOMIC DNA]</scope>
    <source>
        <strain evidence="5 6">D-507</strain>
        <plasmid evidence="5">pSna507_unt13</plasmid>
        <plasmid evidence="6">psna507_unt13</plasmid>
    </source>
</reference>
<feature type="compositionally biased region" description="Low complexity" evidence="3">
    <location>
        <begin position="379"/>
        <end position="397"/>
    </location>
</feature>
<feature type="region of interest" description="Disordered" evidence="3">
    <location>
        <begin position="378"/>
        <end position="411"/>
    </location>
</feature>
<dbReference type="RefSeq" id="WP_149501940.1">
    <property type="nucleotide sequence ID" value="NZ_JACCPY010000044.1"/>
</dbReference>
<dbReference type="PANTHER" id="PTHR43384:SF6">
    <property type="entry name" value="SEPTUM SITE-DETERMINING PROTEIN MIND HOMOLOG, CHLOROPLASTIC"/>
    <property type="match status" value="1"/>
</dbReference>
<evidence type="ECO:0000313" key="6">
    <source>
        <dbReference type="Proteomes" id="UP000323522"/>
    </source>
</evidence>
<name>A0A5C1PV85_9BURK</name>
<dbReference type="SUPFAM" id="SSF52540">
    <property type="entry name" value="P-loop containing nucleoside triphosphate hydrolases"/>
    <property type="match status" value="1"/>
</dbReference>
<dbReference type="Proteomes" id="UP000323522">
    <property type="component" value="Plasmid pSna507_unt13"/>
</dbReference>
<dbReference type="OrthoDB" id="580767at2"/>
<dbReference type="InterPro" id="IPR027417">
    <property type="entry name" value="P-loop_NTPase"/>
</dbReference>
<dbReference type="GO" id="GO:0005829">
    <property type="term" value="C:cytosol"/>
    <property type="evidence" value="ECO:0007669"/>
    <property type="project" value="TreeGrafter"/>
</dbReference>
<dbReference type="Proteomes" id="UP001549111">
    <property type="component" value="Unassembled WGS sequence"/>
</dbReference>
<sequence>MTSPLHFADALRQAARTATDPALPPTPAVRVIRDVHGRLRFAVDATEKSYAASGKATLEAGQAALGPWSGGATVLFRDQFSNPAAVFDSADWHFTRVPQGHDADGEPLDVRTVQLLDRQITGQDWLRTPAPGAHGQAHRVVFFGLKGGVGRSTALSLTAWGLARRGRRVLLVDFDLESPGLSSLVLPAEQVPEFGLVDWLVEDAVGQGAALLPGMVADSPLATGTPGSVRVATAMGREERDYLPKLARAYADVASPAGPQPLGARLRRLLEQLEAQEQADVVLIDSRAGLHDLAAVAITSLADSALLFATDGAQTWAGYRQLFAHWQRRPDVVSDVRERLKLVRALQPVKGGTERLKHFKQQAYQLFVGLYDDIPPEAPASASASASAPAAATASPAPFSPPEAEESAPHSPLRIRWSELFQEFDPRLHLGDGSAEPQDVELIFGELINWVHERCQEARP</sequence>
<dbReference type="GO" id="GO:0009898">
    <property type="term" value="C:cytoplasmic side of plasma membrane"/>
    <property type="evidence" value="ECO:0007669"/>
    <property type="project" value="TreeGrafter"/>
</dbReference>
<dbReference type="PANTHER" id="PTHR43384">
    <property type="entry name" value="SEPTUM SITE-DETERMINING PROTEIN MIND HOMOLOG, CHLOROPLASTIC-RELATED"/>
    <property type="match status" value="1"/>
</dbReference>
<geneLocation type="plasmid" evidence="6">
    <name>psna507_unt13</name>
</geneLocation>
<keyword evidence="1" id="KW-0547">Nucleotide-binding</keyword>
<dbReference type="GO" id="GO:0051782">
    <property type="term" value="P:negative regulation of cell division"/>
    <property type="evidence" value="ECO:0007669"/>
    <property type="project" value="TreeGrafter"/>
</dbReference>
<evidence type="ECO:0000313" key="7">
    <source>
        <dbReference type="Proteomes" id="UP001549111"/>
    </source>
</evidence>
<organism evidence="5 6">
    <name type="scientific">Sphaerotilus sulfidivorans</name>
    <dbReference type="NCBI Taxonomy" id="639200"/>
    <lineage>
        <taxon>Bacteria</taxon>
        <taxon>Pseudomonadati</taxon>
        <taxon>Pseudomonadota</taxon>
        <taxon>Betaproteobacteria</taxon>
        <taxon>Burkholderiales</taxon>
        <taxon>Sphaerotilaceae</taxon>
        <taxon>Sphaerotilus</taxon>
    </lineage>
</organism>
<dbReference type="EMBL" id="CP035707">
    <property type="protein sequence ID" value="QEM99317.1"/>
    <property type="molecule type" value="Genomic_DNA"/>
</dbReference>
<dbReference type="NCBIfam" id="NF047398">
    <property type="entry name" value="AAA_KGGVGR"/>
    <property type="match status" value="1"/>
</dbReference>
<evidence type="ECO:0000256" key="1">
    <source>
        <dbReference type="ARBA" id="ARBA00022741"/>
    </source>
</evidence>
<evidence type="ECO:0000313" key="5">
    <source>
        <dbReference type="EMBL" id="QEM99317.1"/>
    </source>
</evidence>
<dbReference type="GO" id="GO:0005524">
    <property type="term" value="F:ATP binding"/>
    <property type="evidence" value="ECO:0007669"/>
    <property type="project" value="UniProtKB-KW"/>
</dbReference>
<keyword evidence="7" id="KW-1185">Reference proteome</keyword>
<keyword evidence="2" id="KW-0067">ATP-binding</keyword>
<evidence type="ECO:0000313" key="4">
    <source>
        <dbReference type="EMBL" id="MET3605814.1"/>
    </source>
</evidence>
<dbReference type="Gene3D" id="3.40.50.300">
    <property type="entry name" value="P-loop containing nucleotide triphosphate hydrolases"/>
    <property type="match status" value="1"/>
</dbReference>
<dbReference type="KEGG" id="snn:EWH46_00075"/>